<dbReference type="PANTHER" id="PTHR30011:SF16">
    <property type="entry name" value="C2H2 FINGER DOMAIN TRANSCRIPTION FACTOR (EUROFUNG)-RELATED"/>
    <property type="match status" value="1"/>
</dbReference>
<dbReference type="EMBL" id="MQUQ01000041">
    <property type="protein sequence ID" value="OLZ43039.1"/>
    <property type="molecule type" value="Genomic_DNA"/>
</dbReference>
<dbReference type="InterPro" id="IPR016215">
    <property type="entry name" value="NTA_MOA"/>
</dbReference>
<evidence type="ECO:0000256" key="2">
    <source>
        <dbReference type="ARBA" id="ARBA00022643"/>
    </source>
</evidence>
<dbReference type="InterPro" id="IPR036661">
    <property type="entry name" value="Luciferase-like_sf"/>
</dbReference>
<keyword evidence="1 6" id="KW-0285">Flavoprotein</keyword>
<evidence type="ECO:0000313" key="10">
    <source>
        <dbReference type="Proteomes" id="UP000187486"/>
    </source>
</evidence>
<dbReference type="GO" id="GO:0004497">
    <property type="term" value="F:monooxygenase activity"/>
    <property type="evidence" value="ECO:0007669"/>
    <property type="project" value="UniProtKB-KW"/>
</dbReference>
<protein>
    <recommendedName>
        <fullName evidence="8">Luciferase-like domain-containing protein</fullName>
    </recommendedName>
</protein>
<evidence type="ECO:0000256" key="5">
    <source>
        <dbReference type="ARBA" id="ARBA00033748"/>
    </source>
</evidence>
<feature type="binding site" evidence="6">
    <location>
        <position position="93"/>
    </location>
    <ligand>
        <name>FMN</name>
        <dbReference type="ChEBI" id="CHEBI:58210"/>
    </ligand>
</feature>
<accession>A0A1R0KDS5</accession>
<feature type="region of interest" description="Disordered" evidence="7">
    <location>
        <begin position="1"/>
        <end position="28"/>
    </location>
</feature>
<dbReference type="GO" id="GO:0016705">
    <property type="term" value="F:oxidoreductase activity, acting on paired donors, with incorporation or reduction of molecular oxygen"/>
    <property type="evidence" value="ECO:0007669"/>
    <property type="project" value="InterPro"/>
</dbReference>
<dbReference type="Proteomes" id="UP000187486">
    <property type="component" value="Unassembled WGS sequence"/>
</dbReference>
<reference evidence="9 10" key="1">
    <citation type="submission" date="2016-01" db="EMBL/GenBank/DDBJ databases">
        <title>Amycolatopsis coloradensis genome sequencing and assembly.</title>
        <authorList>
            <person name="Mayilraj S."/>
        </authorList>
    </citation>
    <scope>NUCLEOTIDE SEQUENCE [LARGE SCALE GENOMIC DNA]</scope>
    <source>
        <strain evidence="9 10">DSM 44225</strain>
    </source>
</reference>
<evidence type="ECO:0000256" key="1">
    <source>
        <dbReference type="ARBA" id="ARBA00022630"/>
    </source>
</evidence>
<dbReference type="RefSeq" id="WP_076168810.1">
    <property type="nucleotide sequence ID" value="NZ_JBEZVB010000053.1"/>
</dbReference>
<feature type="domain" description="Luciferase-like" evidence="8">
    <location>
        <begin position="37"/>
        <end position="213"/>
    </location>
</feature>
<comment type="caution">
    <text evidence="9">The sequence shown here is derived from an EMBL/GenBank/DDBJ whole genome shotgun (WGS) entry which is preliminary data.</text>
</comment>
<dbReference type="InterPro" id="IPR011251">
    <property type="entry name" value="Luciferase-like_dom"/>
</dbReference>
<dbReference type="PIRSF" id="PIRSF000337">
    <property type="entry name" value="NTA_MOA"/>
    <property type="match status" value="1"/>
</dbReference>
<dbReference type="Gene3D" id="3.20.20.30">
    <property type="entry name" value="Luciferase-like domain"/>
    <property type="match status" value="1"/>
</dbReference>
<keyword evidence="10" id="KW-1185">Reference proteome</keyword>
<name>A0A1R0KDS5_9PSEU</name>
<dbReference type="InterPro" id="IPR051260">
    <property type="entry name" value="Diverse_substr_monoxygenases"/>
</dbReference>
<keyword evidence="4" id="KW-0503">Monooxygenase</keyword>
<dbReference type="Pfam" id="PF00296">
    <property type="entry name" value="Bac_luciferase"/>
    <property type="match status" value="1"/>
</dbReference>
<sequence>MTSRTGGDPVRLAVELDGDGAHPAAGLDDERPAAERLGPHALVDLVLAAEIAGFTLVTFDDSPLPPPSGVRLDALGRAAYVATRTNRIGLGATAQVTTTEPFHVATQLASLDHASHGRAAWLVGAANDPGTLATVGVGPLDPAGLRREITDVVDVVRRLWDSWEDDAVIKDVATGRYLDPGKVHHVDFEGATFSVKGPLITPRPPQGLPVVIAPEHLADDARPDVVLVGGNGLGDLRHRALRARESGTPRVFAEVEVLLNAENPAETRLRRLDSTIRWERTDRLRYTGSTDGLADLLGWLGTVVDGVRLHPAVLATDLPLLIEAVLPKLRAQGVLSLPEPNTTLRTALGLPRPVNRFAASRG</sequence>
<evidence type="ECO:0000256" key="4">
    <source>
        <dbReference type="ARBA" id="ARBA00023033"/>
    </source>
</evidence>
<evidence type="ECO:0000256" key="7">
    <source>
        <dbReference type="SAM" id="MobiDB-lite"/>
    </source>
</evidence>
<comment type="similarity">
    <text evidence="5">Belongs to the NtaA/SnaA/DszA monooxygenase family.</text>
</comment>
<dbReference type="STRING" id="76021.BS329_40605"/>
<dbReference type="SUPFAM" id="SSF51679">
    <property type="entry name" value="Bacterial luciferase-like"/>
    <property type="match status" value="1"/>
</dbReference>
<dbReference type="AlphaFoldDB" id="A0A1R0KDS5"/>
<dbReference type="OrthoDB" id="9135350at2"/>
<keyword evidence="3" id="KW-0560">Oxidoreductase</keyword>
<organism evidence="9 10">
    <name type="scientific">Amycolatopsis coloradensis</name>
    <dbReference type="NCBI Taxonomy" id="76021"/>
    <lineage>
        <taxon>Bacteria</taxon>
        <taxon>Bacillati</taxon>
        <taxon>Actinomycetota</taxon>
        <taxon>Actinomycetes</taxon>
        <taxon>Pseudonocardiales</taxon>
        <taxon>Pseudonocardiaceae</taxon>
        <taxon>Amycolatopsis</taxon>
    </lineage>
</organism>
<gene>
    <name evidence="9" type="ORF">BS329_40605</name>
</gene>
<proteinExistence type="inferred from homology"/>
<evidence type="ECO:0000313" key="9">
    <source>
        <dbReference type="EMBL" id="OLZ43039.1"/>
    </source>
</evidence>
<evidence type="ECO:0000256" key="6">
    <source>
        <dbReference type="PIRSR" id="PIRSR000337-1"/>
    </source>
</evidence>
<evidence type="ECO:0000259" key="8">
    <source>
        <dbReference type="Pfam" id="PF00296"/>
    </source>
</evidence>
<keyword evidence="2 6" id="KW-0288">FMN</keyword>
<evidence type="ECO:0000256" key="3">
    <source>
        <dbReference type="ARBA" id="ARBA00023002"/>
    </source>
</evidence>
<dbReference type="PANTHER" id="PTHR30011">
    <property type="entry name" value="ALKANESULFONATE MONOOXYGENASE-RELATED"/>
    <property type="match status" value="1"/>
</dbReference>